<dbReference type="RefSeq" id="WP_109457765.1">
    <property type="nucleotide sequence ID" value="NZ_QFBC01000003.1"/>
</dbReference>
<evidence type="ECO:0000313" key="1">
    <source>
        <dbReference type="EMBL" id="PWE56389.1"/>
    </source>
</evidence>
<comment type="caution">
    <text evidence="1">The sequence shown here is derived from an EMBL/GenBank/DDBJ whole genome shotgun (WGS) entry which is preliminary data.</text>
</comment>
<dbReference type="EMBL" id="QFBC01000003">
    <property type="protein sequence ID" value="PWE56389.1"/>
    <property type="molecule type" value="Genomic_DNA"/>
</dbReference>
<dbReference type="Proteomes" id="UP000245252">
    <property type="component" value="Unassembled WGS sequence"/>
</dbReference>
<evidence type="ECO:0000313" key="2">
    <source>
        <dbReference type="Proteomes" id="UP000245252"/>
    </source>
</evidence>
<name>A0A2U2DT51_9HYPH</name>
<reference evidence="1 2" key="1">
    <citation type="submission" date="2018-05" db="EMBL/GenBank/DDBJ databases">
        <title>The draft genome of strain NS-104.</title>
        <authorList>
            <person name="Hang P."/>
            <person name="Jiang J."/>
        </authorList>
    </citation>
    <scope>NUCLEOTIDE SEQUENCE [LARGE SCALE GENOMIC DNA]</scope>
    <source>
        <strain evidence="1 2">NS-104</strain>
    </source>
</reference>
<dbReference type="AlphaFoldDB" id="A0A2U2DT51"/>
<accession>A0A2U2DT51</accession>
<proteinExistence type="predicted"/>
<protein>
    <submittedName>
        <fullName evidence="1">Uncharacterized protein</fullName>
    </submittedName>
</protein>
<gene>
    <name evidence="1" type="ORF">DEM27_08295</name>
</gene>
<organism evidence="1 2">
    <name type="scientific">Metarhizobium album</name>
    <dbReference type="NCBI Taxonomy" id="2182425"/>
    <lineage>
        <taxon>Bacteria</taxon>
        <taxon>Pseudomonadati</taxon>
        <taxon>Pseudomonadota</taxon>
        <taxon>Alphaproteobacteria</taxon>
        <taxon>Hyphomicrobiales</taxon>
        <taxon>Rhizobiaceae</taxon>
        <taxon>Metarhizobium</taxon>
    </lineage>
</organism>
<keyword evidence="2" id="KW-1185">Reference proteome</keyword>
<sequence>MVNWDGAETRLRNEFAMAALPKIIAINDKVTAHRDVPYAVALKAVATQAYDIADAMLEARKKDT</sequence>